<evidence type="ECO:0000313" key="5">
    <source>
        <dbReference type="Proteomes" id="UP000238823"/>
    </source>
</evidence>
<dbReference type="EMBL" id="PVNL01000125">
    <property type="protein sequence ID" value="PRP98334.1"/>
    <property type="molecule type" value="Genomic_DNA"/>
</dbReference>
<dbReference type="EC" id="2.7.13.3" evidence="4"/>
<dbReference type="RefSeq" id="WP_106093433.1">
    <property type="nucleotide sequence ID" value="NZ_PVNL01000125.1"/>
</dbReference>
<evidence type="ECO:0000313" key="4">
    <source>
        <dbReference type="EMBL" id="PRP98334.1"/>
    </source>
</evidence>
<feature type="transmembrane region" description="Helical" evidence="2">
    <location>
        <begin position="83"/>
        <end position="107"/>
    </location>
</feature>
<keyword evidence="4" id="KW-0808">Transferase</keyword>
<dbReference type="SUPFAM" id="SSF55874">
    <property type="entry name" value="ATPase domain of HSP90 chaperone/DNA topoisomerase II/histidine kinase"/>
    <property type="match status" value="1"/>
</dbReference>
<evidence type="ECO:0000259" key="3">
    <source>
        <dbReference type="Pfam" id="PF06580"/>
    </source>
</evidence>
<sequence length="410" mass="45630">MRAQKHSARRRIATFAILDIAVFLALDVYFATTLYIGALRNNPDASWADQFFAHMPAWAVLAAFAPGIFWLSKHQRMGLGRGVRPVLIQVGVSLAWMLLVCSAWILIDVARQPADARQLEDIVSFRLVMTLFDYQWYWLIVAAAHVHHGTRDAIARATEAATLELEKTELERRLARSELDALKAQLHPHFLFNTHHAIAGLIRSGEPDAALELIADLSGMLRYALETEQRPTVPLARELEFTRRFLAIQAVRFKGRLEIEWDVSAACGPVPVPPLILQPLIENAVHHGVSSERTDNFVRVRGHVVGDALELEICNSMAADTEDRAGFGVGLRNVHARLQHLYGDAYTLELELVSASPTPGSSPHQIRLHMILPSNPRAQLRVRPDPARERDKPADDPDHANATYPNAAGG</sequence>
<keyword evidence="2" id="KW-1133">Transmembrane helix</keyword>
<dbReference type="InterPro" id="IPR036890">
    <property type="entry name" value="HATPase_C_sf"/>
</dbReference>
<name>A0A2S9XZP7_9BACT</name>
<dbReference type="InterPro" id="IPR010559">
    <property type="entry name" value="Sig_transdc_His_kin_internal"/>
</dbReference>
<dbReference type="PANTHER" id="PTHR34220:SF7">
    <property type="entry name" value="SENSOR HISTIDINE KINASE YPDA"/>
    <property type="match status" value="1"/>
</dbReference>
<protein>
    <submittedName>
        <fullName evidence="4">Sensor histidine kinase YpdA</fullName>
        <ecNumber evidence="4">2.7.13.3</ecNumber>
    </submittedName>
</protein>
<dbReference type="PANTHER" id="PTHR34220">
    <property type="entry name" value="SENSOR HISTIDINE KINASE YPDA"/>
    <property type="match status" value="1"/>
</dbReference>
<evidence type="ECO:0000256" key="2">
    <source>
        <dbReference type="SAM" id="Phobius"/>
    </source>
</evidence>
<dbReference type="Gene3D" id="3.30.565.10">
    <property type="entry name" value="Histidine kinase-like ATPase, C-terminal domain"/>
    <property type="match status" value="1"/>
</dbReference>
<keyword evidence="2" id="KW-0812">Transmembrane</keyword>
<dbReference type="Pfam" id="PF06580">
    <property type="entry name" value="His_kinase"/>
    <property type="match status" value="1"/>
</dbReference>
<feature type="transmembrane region" description="Helical" evidence="2">
    <location>
        <begin position="12"/>
        <end position="31"/>
    </location>
</feature>
<keyword evidence="2" id="KW-0472">Membrane</keyword>
<feature type="domain" description="Signal transduction histidine kinase internal region" evidence="3">
    <location>
        <begin position="177"/>
        <end position="257"/>
    </location>
</feature>
<organism evidence="4 5">
    <name type="scientific">Enhygromyxa salina</name>
    <dbReference type="NCBI Taxonomy" id="215803"/>
    <lineage>
        <taxon>Bacteria</taxon>
        <taxon>Pseudomonadati</taxon>
        <taxon>Myxococcota</taxon>
        <taxon>Polyangia</taxon>
        <taxon>Nannocystales</taxon>
        <taxon>Nannocystaceae</taxon>
        <taxon>Enhygromyxa</taxon>
    </lineage>
</organism>
<comment type="caution">
    <text evidence="4">The sequence shown here is derived from an EMBL/GenBank/DDBJ whole genome shotgun (WGS) entry which is preliminary data.</text>
</comment>
<dbReference type="GO" id="GO:0000155">
    <property type="term" value="F:phosphorelay sensor kinase activity"/>
    <property type="evidence" value="ECO:0007669"/>
    <property type="project" value="InterPro"/>
</dbReference>
<feature type="transmembrane region" description="Helical" evidence="2">
    <location>
        <begin position="51"/>
        <end position="71"/>
    </location>
</feature>
<dbReference type="InterPro" id="IPR050640">
    <property type="entry name" value="Bact_2-comp_sensor_kinase"/>
</dbReference>
<evidence type="ECO:0000256" key="1">
    <source>
        <dbReference type="SAM" id="MobiDB-lite"/>
    </source>
</evidence>
<dbReference type="Proteomes" id="UP000238823">
    <property type="component" value="Unassembled WGS sequence"/>
</dbReference>
<reference evidence="4 5" key="1">
    <citation type="submission" date="2018-03" db="EMBL/GenBank/DDBJ databases">
        <title>Draft Genome Sequences of the Obligatory Marine Myxobacteria Enhygromyxa salina SWB007.</title>
        <authorList>
            <person name="Poehlein A."/>
            <person name="Moghaddam J.A."/>
            <person name="Harms H."/>
            <person name="Alanjari M."/>
            <person name="Koenig G.M."/>
            <person name="Daniel R."/>
            <person name="Schaeberle T.F."/>
        </authorList>
    </citation>
    <scope>NUCLEOTIDE SEQUENCE [LARGE SCALE GENOMIC DNA]</scope>
    <source>
        <strain evidence="4 5">SWB007</strain>
    </source>
</reference>
<dbReference type="GO" id="GO:0016020">
    <property type="term" value="C:membrane"/>
    <property type="evidence" value="ECO:0007669"/>
    <property type="project" value="InterPro"/>
</dbReference>
<dbReference type="AlphaFoldDB" id="A0A2S9XZP7"/>
<feature type="compositionally biased region" description="Basic and acidic residues" evidence="1">
    <location>
        <begin position="382"/>
        <end position="399"/>
    </location>
</feature>
<gene>
    <name evidence="4" type="primary">ypdA_2</name>
    <name evidence="4" type="ORF">ENSA7_65950</name>
</gene>
<proteinExistence type="predicted"/>
<accession>A0A2S9XZP7</accession>
<dbReference type="OrthoDB" id="2514702at2"/>
<keyword evidence="4" id="KW-0418">Kinase</keyword>
<feature type="region of interest" description="Disordered" evidence="1">
    <location>
        <begin position="373"/>
        <end position="410"/>
    </location>
</feature>